<dbReference type="CDD" id="cd12913">
    <property type="entry name" value="PDC1_MCP_like"/>
    <property type="match status" value="1"/>
</dbReference>
<dbReference type="SUPFAM" id="SSF158472">
    <property type="entry name" value="HAMP domain-like"/>
    <property type="match status" value="1"/>
</dbReference>
<evidence type="ECO:0000313" key="6">
    <source>
        <dbReference type="EMBL" id="KAA6187757.1"/>
    </source>
</evidence>
<dbReference type="Gene3D" id="6.10.340.10">
    <property type="match status" value="1"/>
</dbReference>
<sequence length="667" mass="73547">MTAEQSRKDPGTGTEPRPHTRLRNRMLLWTVGISGLILIGLLLWNYVSFRDRLTQSAQDRASFLAEGSADKIDAKLGPLQGAVDTLALTLEAQSLDLPPERVRLLQRRLLETFPGLYGTALGMLPQWRPPGWETPGAETLVPYSYREGDRILYADLGADDRRYLGQDWMNLPRYLGRAVWTEPYIEKTGVKMVTYAVPLTLSTPDGPVFVGVVTGDVELSWLDRQIAELPLGERGYGLLMSRNGTYITHPKPGLAFNESVFSIAEARGDEGLRKVGQAMTSGEPGRLPWVSWATGDKSWLSWDVLGTTGWTVGTLVSQSALHEQILQLTRLEAVVGGAGLLLLVLAVGLVARSITRPISALSEAAPQLSAGNLDTPLPTPRGNDEVAQLTRTFRRMRDDLKRYIADLEETTAERERVNGELRIAHDIQMDLVPKTFPAFPDRGDMDLHAIMVPAREVGGDFYDFMLLDEQHMVLAIADVSGKGVPAAMFMAVTRSLLRSEFKVDADPGRVLERVNETLAENNDSCMFVTLFCAVVNLSTGDTRYANAGHNPPILLRANGEPEWISRPYGTVAGPMPDMVYETGHLRLENGDALLLYTDGVNEAMDGDNREYGNDRLIARLRACGALGCKDCLRTLLDDLRRHAGEAPQSDDITLMMFRKKAPGAPHD</sequence>
<keyword evidence="2" id="KW-0175">Coiled coil</keyword>
<gene>
    <name evidence="6" type="ORF">F2Q65_00490</name>
</gene>
<dbReference type="CDD" id="cd06225">
    <property type="entry name" value="HAMP"/>
    <property type="match status" value="1"/>
</dbReference>
<dbReference type="SMART" id="SM00331">
    <property type="entry name" value="PP2C_SIG"/>
    <property type="match status" value="1"/>
</dbReference>
<evidence type="ECO:0000256" key="2">
    <source>
        <dbReference type="SAM" id="Coils"/>
    </source>
</evidence>
<dbReference type="Pfam" id="PF00672">
    <property type="entry name" value="HAMP"/>
    <property type="match status" value="1"/>
</dbReference>
<comment type="caution">
    <text evidence="6">The sequence shown here is derived from an EMBL/GenBank/DDBJ whole genome shotgun (WGS) entry which is preliminary data.</text>
</comment>
<keyword evidence="3" id="KW-0472">Membrane</keyword>
<evidence type="ECO:0000313" key="7">
    <source>
        <dbReference type="Proteomes" id="UP000322981"/>
    </source>
</evidence>
<keyword evidence="7" id="KW-1185">Reference proteome</keyword>
<dbReference type="Pfam" id="PF22673">
    <property type="entry name" value="MCP-like_PDC_1"/>
    <property type="match status" value="1"/>
</dbReference>
<reference evidence="6 7" key="1">
    <citation type="submission" date="2019-09" db="EMBL/GenBank/DDBJ databases">
        <title>Whole-genome sequence of the purple sulfur bacterium Thiohalocapsa marina DSM 19078.</title>
        <authorList>
            <person name="Kyndt J.A."/>
            <person name="Meyer T.E."/>
        </authorList>
    </citation>
    <scope>NUCLEOTIDE SEQUENCE [LARGE SCALE GENOMIC DNA]</scope>
    <source>
        <strain evidence="6 7">DSM 19078</strain>
    </source>
</reference>
<dbReference type="Gene3D" id="3.60.40.10">
    <property type="entry name" value="PPM-type phosphatase domain"/>
    <property type="match status" value="1"/>
</dbReference>
<dbReference type="Gene3D" id="3.30.450.20">
    <property type="entry name" value="PAS domain"/>
    <property type="match status" value="2"/>
</dbReference>
<dbReference type="SMART" id="SM00304">
    <property type="entry name" value="HAMP"/>
    <property type="match status" value="1"/>
</dbReference>
<feature type="domain" description="HAMP" evidence="4">
    <location>
        <begin position="352"/>
        <end position="405"/>
    </location>
</feature>
<dbReference type="AlphaFoldDB" id="A0A5M8FVC3"/>
<dbReference type="CDD" id="cd12912">
    <property type="entry name" value="PDC2_MCP_like"/>
    <property type="match status" value="1"/>
</dbReference>
<dbReference type="InterPro" id="IPR001932">
    <property type="entry name" value="PPM-type_phosphatase-like_dom"/>
</dbReference>
<keyword evidence="3" id="KW-0812">Transmembrane</keyword>
<keyword evidence="3" id="KW-1133">Transmembrane helix</keyword>
<feature type="transmembrane region" description="Helical" evidence="3">
    <location>
        <begin position="26"/>
        <end position="47"/>
    </location>
</feature>
<dbReference type="GO" id="GO:0016791">
    <property type="term" value="F:phosphatase activity"/>
    <property type="evidence" value="ECO:0007669"/>
    <property type="project" value="TreeGrafter"/>
</dbReference>
<feature type="coiled-coil region" evidence="2">
    <location>
        <begin position="393"/>
        <end position="420"/>
    </location>
</feature>
<evidence type="ECO:0000256" key="1">
    <source>
        <dbReference type="ARBA" id="ARBA00022801"/>
    </source>
</evidence>
<dbReference type="Pfam" id="PF07228">
    <property type="entry name" value="SpoIIE"/>
    <property type="match status" value="1"/>
</dbReference>
<dbReference type="PANTHER" id="PTHR43156">
    <property type="entry name" value="STAGE II SPORULATION PROTEIN E-RELATED"/>
    <property type="match status" value="1"/>
</dbReference>
<proteinExistence type="predicted"/>
<dbReference type="InterPro" id="IPR003660">
    <property type="entry name" value="HAMP_dom"/>
</dbReference>
<dbReference type="InterPro" id="IPR052016">
    <property type="entry name" value="Bact_Sigma-Reg"/>
</dbReference>
<organism evidence="6 7">
    <name type="scientific">Thiohalocapsa marina</name>
    <dbReference type="NCBI Taxonomy" id="424902"/>
    <lineage>
        <taxon>Bacteria</taxon>
        <taxon>Pseudomonadati</taxon>
        <taxon>Pseudomonadota</taxon>
        <taxon>Gammaproteobacteria</taxon>
        <taxon>Chromatiales</taxon>
        <taxon>Chromatiaceae</taxon>
        <taxon>Thiohalocapsa</taxon>
    </lineage>
</organism>
<dbReference type="PROSITE" id="PS50885">
    <property type="entry name" value="HAMP"/>
    <property type="match status" value="1"/>
</dbReference>
<dbReference type="PROSITE" id="PS51746">
    <property type="entry name" value="PPM_2"/>
    <property type="match status" value="1"/>
</dbReference>
<dbReference type="GO" id="GO:0007165">
    <property type="term" value="P:signal transduction"/>
    <property type="evidence" value="ECO:0007669"/>
    <property type="project" value="InterPro"/>
</dbReference>
<keyword evidence="1" id="KW-0378">Hydrolase</keyword>
<dbReference type="InterPro" id="IPR036457">
    <property type="entry name" value="PPM-type-like_dom_sf"/>
</dbReference>
<evidence type="ECO:0000259" key="4">
    <source>
        <dbReference type="PROSITE" id="PS50885"/>
    </source>
</evidence>
<dbReference type="OrthoDB" id="9811749at2"/>
<protein>
    <submittedName>
        <fullName evidence="6">SpoIIE family protein phosphatase</fullName>
    </submittedName>
</protein>
<dbReference type="SUPFAM" id="SSF81606">
    <property type="entry name" value="PP2C-like"/>
    <property type="match status" value="1"/>
</dbReference>
<dbReference type="GO" id="GO:0016020">
    <property type="term" value="C:membrane"/>
    <property type="evidence" value="ECO:0007669"/>
    <property type="project" value="InterPro"/>
</dbReference>
<dbReference type="PANTHER" id="PTHR43156:SF2">
    <property type="entry name" value="STAGE II SPORULATION PROTEIN E"/>
    <property type="match status" value="1"/>
</dbReference>
<accession>A0A5M8FVC3</accession>
<evidence type="ECO:0000256" key="3">
    <source>
        <dbReference type="SAM" id="Phobius"/>
    </source>
</evidence>
<name>A0A5M8FVC3_9GAMM</name>
<evidence type="ECO:0000259" key="5">
    <source>
        <dbReference type="PROSITE" id="PS51746"/>
    </source>
</evidence>
<feature type="domain" description="PPM-type phosphatase" evidence="5">
    <location>
        <begin position="444"/>
        <end position="659"/>
    </location>
</feature>
<dbReference type="EMBL" id="VWXX01000001">
    <property type="protein sequence ID" value="KAA6187757.1"/>
    <property type="molecule type" value="Genomic_DNA"/>
</dbReference>
<dbReference type="Proteomes" id="UP000322981">
    <property type="component" value="Unassembled WGS sequence"/>
</dbReference>